<dbReference type="Proteomes" id="UP001589797">
    <property type="component" value="Unassembled WGS sequence"/>
</dbReference>
<evidence type="ECO:0000313" key="1">
    <source>
        <dbReference type="EMBL" id="MFC0262187.1"/>
    </source>
</evidence>
<dbReference type="EMBL" id="JBHLWI010000010">
    <property type="protein sequence ID" value="MFC0262187.1"/>
    <property type="molecule type" value="Genomic_DNA"/>
</dbReference>
<name>A0ABV6FQU4_9BACT</name>
<gene>
    <name evidence="1" type="ORF">ACFFIP_05785</name>
</gene>
<evidence type="ECO:0000313" key="2">
    <source>
        <dbReference type="Proteomes" id="UP001589797"/>
    </source>
</evidence>
<accession>A0ABV6FQU4</accession>
<reference evidence="1 2" key="1">
    <citation type="submission" date="2024-09" db="EMBL/GenBank/DDBJ databases">
        <authorList>
            <person name="Sun Q."/>
            <person name="Mori K."/>
        </authorList>
    </citation>
    <scope>NUCLEOTIDE SEQUENCE [LARGE SCALE GENOMIC DNA]</scope>
    <source>
        <strain evidence="1 2">CCM 7650</strain>
    </source>
</reference>
<protein>
    <submittedName>
        <fullName evidence="1">Uncharacterized protein</fullName>
    </submittedName>
</protein>
<keyword evidence="2" id="KW-1185">Reference proteome</keyword>
<proteinExistence type="predicted"/>
<comment type="caution">
    <text evidence="1">The sequence shown here is derived from an EMBL/GenBank/DDBJ whole genome shotgun (WGS) entry which is preliminary data.</text>
</comment>
<organism evidence="1 2">
    <name type="scientific">Fontibacter flavus</name>
    <dbReference type="NCBI Taxonomy" id="654838"/>
    <lineage>
        <taxon>Bacteria</taxon>
        <taxon>Pseudomonadati</taxon>
        <taxon>Bacteroidota</taxon>
        <taxon>Cytophagia</taxon>
        <taxon>Cytophagales</taxon>
        <taxon>Cyclobacteriaceae</taxon>
        <taxon>Fontibacter</taxon>
    </lineage>
</organism>
<sequence>MIAFEIEEPEKKESWPKISKEELYKKFEGFTFNSEGQYFFSREEASDYE</sequence>